<protein>
    <submittedName>
        <fullName evidence="1">Uncharacterized protein</fullName>
    </submittedName>
</protein>
<organism evidence="1 2">
    <name type="scientific">Bacteroides stercoris CC31F</name>
    <dbReference type="NCBI Taxonomy" id="1073351"/>
    <lineage>
        <taxon>Bacteria</taxon>
        <taxon>Pseudomonadati</taxon>
        <taxon>Bacteroidota</taxon>
        <taxon>Bacteroidia</taxon>
        <taxon>Bacteroidales</taxon>
        <taxon>Bacteroidaceae</taxon>
        <taxon>Bacteroides</taxon>
    </lineage>
</organism>
<reference evidence="1 2" key="1">
    <citation type="submission" date="2013-05" db="EMBL/GenBank/DDBJ databases">
        <title>The Genome Sequence of Bacteroides stercoris CC31F.</title>
        <authorList>
            <consortium name="The Broad Institute Genomics Platform"/>
            <person name="Earl A."/>
            <person name="Ward D."/>
            <person name="Feldgarden M."/>
            <person name="Gevers D."/>
            <person name="Oliphant K."/>
            <person name="Allen-Vercoe E."/>
            <person name="Walker B."/>
            <person name="Young S."/>
            <person name="Zeng Q."/>
            <person name="Gargeya S."/>
            <person name="Fitzgerald M."/>
            <person name="Haas B."/>
            <person name="Abouelleil A."/>
            <person name="Allen A.W."/>
            <person name="Alvarado L."/>
            <person name="Arachchi H.M."/>
            <person name="Berlin A.M."/>
            <person name="Chapman S.B."/>
            <person name="Gainer-Dewar J."/>
            <person name="Goldberg J."/>
            <person name="Griggs A."/>
            <person name="Gujja S."/>
            <person name="Hansen M."/>
            <person name="Howarth C."/>
            <person name="Imamovic A."/>
            <person name="Ireland A."/>
            <person name="Larimer J."/>
            <person name="McCowan C."/>
            <person name="Murphy C."/>
            <person name="Pearson M."/>
            <person name="Poon T.W."/>
            <person name="Priest M."/>
            <person name="Roberts A."/>
            <person name="Saif S."/>
            <person name="Shea T."/>
            <person name="Sisk P."/>
            <person name="Sykes S."/>
            <person name="Wortman J."/>
            <person name="Nusbaum C."/>
            <person name="Birren B."/>
        </authorList>
    </citation>
    <scope>NUCLEOTIDE SEQUENCE [LARGE SCALE GENOMIC DNA]</scope>
    <source>
        <strain evidence="1 2">CC31F</strain>
    </source>
</reference>
<evidence type="ECO:0000313" key="1">
    <source>
        <dbReference type="EMBL" id="EPH21701.1"/>
    </source>
</evidence>
<name>S3YH68_BACSE</name>
<dbReference type="Proteomes" id="UP000014614">
    <property type="component" value="Unassembled WGS sequence"/>
</dbReference>
<comment type="caution">
    <text evidence="1">The sequence shown here is derived from an EMBL/GenBank/DDBJ whole genome shotgun (WGS) entry which is preliminary data.</text>
</comment>
<gene>
    <name evidence="1" type="ORF">HMPREF1181_00344</name>
</gene>
<dbReference type="HOGENOM" id="CLU_3363324_0_0_10"/>
<dbReference type="AlphaFoldDB" id="S3YH68"/>
<evidence type="ECO:0000313" key="2">
    <source>
        <dbReference type="Proteomes" id="UP000014614"/>
    </source>
</evidence>
<proteinExistence type="predicted"/>
<dbReference type="EMBL" id="ATFP01000006">
    <property type="protein sequence ID" value="EPH21701.1"/>
    <property type="molecule type" value="Genomic_DNA"/>
</dbReference>
<accession>S3YH68</accession>
<sequence>MKKRATGSAAKIPQSARRPLLLRYDYKCIRQAYNL</sequence>